<evidence type="ECO:0000313" key="3">
    <source>
        <dbReference type="Proteomes" id="UP000732380"/>
    </source>
</evidence>
<reference evidence="2 3" key="1">
    <citation type="journal article" date="2020" name="bioRxiv">
        <title>Whole genome comparisons of ergot fungi reveals the divergence and evolution of species within the genus Claviceps are the result of varying mechanisms driving genome evolution and host range expansion.</title>
        <authorList>
            <person name="Wyka S.A."/>
            <person name="Mondo S.J."/>
            <person name="Liu M."/>
            <person name="Dettman J."/>
            <person name="Nalam V."/>
            <person name="Broders K.D."/>
        </authorList>
    </citation>
    <scope>NUCLEOTIDE SEQUENCE [LARGE SCALE GENOMIC DNA]</scope>
    <source>
        <strain evidence="2 3">LM576</strain>
    </source>
</reference>
<accession>A0A9P7PTA3</accession>
<gene>
    <name evidence="2" type="ORF">E4U13_000207</name>
</gene>
<feature type="compositionally biased region" description="Basic and acidic residues" evidence="1">
    <location>
        <begin position="120"/>
        <end position="146"/>
    </location>
</feature>
<feature type="compositionally biased region" description="Basic and acidic residues" evidence="1">
    <location>
        <begin position="68"/>
        <end position="80"/>
    </location>
</feature>
<comment type="caution">
    <text evidence="2">The sequence shown here is derived from an EMBL/GenBank/DDBJ whole genome shotgun (WGS) entry which is preliminary data.</text>
</comment>
<feature type="region of interest" description="Disordered" evidence="1">
    <location>
        <begin position="20"/>
        <end position="80"/>
    </location>
</feature>
<dbReference type="Proteomes" id="UP000732380">
    <property type="component" value="Unassembled WGS sequence"/>
</dbReference>
<protein>
    <submittedName>
        <fullName evidence="2">Uncharacterized protein</fullName>
    </submittedName>
</protein>
<feature type="region of interest" description="Disordered" evidence="1">
    <location>
        <begin position="100"/>
        <end position="146"/>
    </location>
</feature>
<sequence>MVTIPEDVRYFEQYRVISRTVPQTPANGHARWPEGSGAQSSGSNPVDPLIAIGSSSRKRRKRSLSTESAERRGHLVDSVKDQYAEADDGVIDFDAGSHAAQLKRQSNAQATKRSRTRLKTMKEEFDEEKKARKTAEEREKKERELRLKAEEKARVIEERARVTEAENKILKQKLENKR</sequence>
<evidence type="ECO:0000313" key="2">
    <source>
        <dbReference type="EMBL" id="KAG6104125.1"/>
    </source>
</evidence>
<keyword evidence="3" id="KW-1185">Reference proteome</keyword>
<evidence type="ECO:0000256" key="1">
    <source>
        <dbReference type="SAM" id="MobiDB-lite"/>
    </source>
</evidence>
<dbReference type="AlphaFoldDB" id="A0A9P7PTA3"/>
<name>A0A9P7PTA3_9HYPO</name>
<organism evidence="2 3">
    <name type="scientific">Claviceps humidiphila</name>
    <dbReference type="NCBI Taxonomy" id="1294629"/>
    <lineage>
        <taxon>Eukaryota</taxon>
        <taxon>Fungi</taxon>
        <taxon>Dikarya</taxon>
        <taxon>Ascomycota</taxon>
        <taxon>Pezizomycotina</taxon>
        <taxon>Sordariomycetes</taxon>
        <taxon>Hypocreomycetidae</taxon>
        <taxon>Hypocreales</taxon>
        <taxon>Clavicipitaceae</taxon>
        <taxon>Claviceps</taxon>
    </lineage>
</organism>
<dbReference type="EMBL" id="SRQM01001025">
    <property type="protein sequence ID" value="KAG6104125.1"/>
    <property type="molecule type" value="Genomic_DNA"/>
</dbReference>
<proteinExistence type="predicted"/>